<evidence type="ECO:0000259" key="1">
    <source>
        <dbReference type="PROSITE" id="PS50994"/>
    </source>
</evidence>
<evidence type="ECO:0000313" key="3">
    <source>
        <dbReference type="Proteomes" id="UP000006457"/>
    </source>
</evidence>
<dbReference type="InterPro" id="IPR012337">
    <property type="entry name" value="RNaseH-like_sf"/>
</dbReference>
<dbReference type="PROSITE" id="PS50994">
    <property type="entry name" value="INTEGRASE"/>
    <property type="match status" value="1"/>
</dbReference>
<dbReference type="Gene3D" id="1.10.10.10">
    <property type="entry name" value="Winged helix-like DNA-binding domain superfamily/Winged helix DNA-binding domain"/>
    <property type="match status" value="1"/>
</dbReference>
<dbReference type="eggNOG" id="COG2801">
    <property type="taxonomic scope" value="Bacteria"/>
</dbReference>
<keyword evidence="3" id="KW-1185">Reference proteome</keyword>
<dbReference type="NCBIfam" id="NF033516">
    <property type="entry name" value="transpos_IS3"/>
    <property type="match status" value="1"/>
</dbReference>
<dbReference type="GO" id="GO:0043565">
    <property type="term" value="F:sequence-specific DNA binding"/>
    <property type="evidence" value="ECO:0007669"/>
    <property type="project" value="InterPro"/>
</dbReference>
<dbReference type="eggNOG" id="COG2963">
    <property type="taxonomic scope" value="Bacteria"/>
</dbReference>
<dbReference type="PATRIC" id="fig|1095749.3.peg.32"/>
<dbReference type="Proteomes" id="UP000006457">
    <property type="component" value="Unassembled WGS sequence"/>
</dbReference>
<dbReference type="SUPFAM" id="SSF53098">
    <property type="entry name" value="Ribonuclease H-like"/>
    <property type="match status" value="1"/>
</dbReference>
<dbReference type="InterPro" id="IPR048020">
    <property type="entry name" value="Transpos_IS3"/>
</dbReference>
<reference evidence="2 3" key="1">
    <citation type="submission" date="2012-03" db="EMBL/GenBank/DDBJ databases">
        <authorList>
            <person name="Harkins D.M."/>
            <person name="Madupu R."/>
            <person name="Durkin A.S."/>
            <person name="Torralba M."/>
            <person name="Methe B."/>
            <person name="Sutton G.G."/>
            <person name="Nelson K.E."/>
        </authorList>
    </citation>
    <scope>NUCLEOTIDE SEQUENCE [LARGE SCALE GENOMIC DNA]</scope>
    <source>
        <strain evidence="2 3">CCUG 2042</strain>
    </source>
</reference>
<dbReference type="Pfam" id="PF13333">
    <property type="entry name" value="rve_2"/>
    <property type="match status" value="1"/>
</dbReference>
<dbReference type="PANTHER" id="PTHR46889:SF4">
    <property type="entry name" value="TRANSPOSASE INSO FOR INSERTION SEQUENCE ELEMENT IS911B-RELATED"/>
    <property type="match status" value="1"/>
</dbReference>
<proteinExistence type="predicted"/>
<dbReference type="InterPro" id="IPR055247">
    <property type="entry name" value="InsJ-like_HTH"/>
</dbReference>
<dbReference type="Gene3D" id="3.30.420.10">
    <property type="entry name" value="Ribonuclease H-like superfamily/Ribonuclease H"/>
    <property type="match status" value="1"/>
</dbReference>
<name>I3DKB6_9PAST</name>
<dbReference type="AlphaFoldDB" id="I3DKB6"/>
<comment type="caution">
    <text evidence="2">The sequence shown here is derived from an EMBL/GenBank/DDBJ whole genome shotgun (WGS) entry which is preliminary data.</text>
</comment>
<dbReference type="OrthoDB" id="5679417at2"/>
<dbReference type="InterPro" id="IPR010921">
    <property type="entry name" value="Trp_repressor/repl_initiator"/>
</dbReference>
<dbReference type="PANTHER" id="PTHR46889">
    <property type="entry name" value="TRANSPOSASE INSF FOR INSERTION SEQUENCE IS3B-RELATED"/>
    <property type="match status" value="1"/>
</dbReference>
<dbReference type="InterPro" id="IPR050900">
    <property type="entry name" value="Transposase_IS3/IS150/IS904"/>
</dbReference>
<dbReference type="InterPro" id="IPR036397">
    <property type="entry name" value="RNaseH_sf"/>
</dbReference>
<accession>I3DKB6</accession>
<dbReference type="InterPro" id="IPR036388">
    <property type="entry name" value="WH-like_DNA-bd_sf"/>
</dbReference>
<evidence type="ECO:0000313" key="2">
    <source>
        <dbReference type="EMBL" id="EIJ72159.1"/>
    </source>
</evidence>
<dbReference type="InterPro" id="IPR001584">
    <property type="entry name" value="Integrase_cat-core"/>
</dbReference>
<dbReference type="EMBL" id="AJSX01000003">
    <property type="protein sequence ID" value="EIJ72159.1"/>
    <property type="molecule type" value="Genomic_DNA"/>
</dbReference>
<dbReference type="Pfam" id="PF00665">
    <property type="entry name" value="rve"/>
    <property type="match status" value="1"/>
</dbReference>
<dbReference type="GO" id="GO:0015074">
    <property type="term" value="P:DNA integration"/>
    <property type="evidence" value="ECO:0007669"/>
    <property type="project" value="InterPro"/>
</dbReference>
<protein>
    <submittedName>
        <fullName evidence="2">Integrase core domain protein</fullName>
    </submittedName>
</protein>
<sequence length="303" mass="35462">MTKYNQFFKQQVIDFYFENHESLAKTYHHFSLSRTLVNRWIEQFKHAGVDALIIRRTKQKYSTEFKLMVVQAVLHSQFTGEEATLHFGLPNSSLVSQWLKAFEKQGIQVRSKKCRKYRSYKGDVGTKAPNLLNRHFTAQKPNEKWLTDVTEFKAEDGNKLYFSPILDTFNNKLVAGVCSRSPNWAMVEKMLKQAIEKLPKGAKPILHSDQGWHYQMRAYHQILAENDIKASMSRKGNCLDNAAMESFFGRLKVECFYGKRFKTVGEIERAVMDYVRYYNEERIQLKLNGLSPIQYQNQSIMIK</sequence>
<dbReference type="RefSeq" id="WP_005758329.1">
    <property type="nucleotide sequence ID" value="NZ_AJSX01000003.1"/>
</dbReference>
<feature type="domain" description="Integrase catalytic" evidence="1">
    <location>
        <begin position="137"/>
        <end position="300"/>
    </location>
</feature>
<dbReference type="Pfam" id="PF13518">
    <property type="entry name" value="HTH_28"/>
    <property type="match status" value="1"/>
</dbReference>
<gene>
    <name evidence="2" type="ORF">HMPREF1052_2068</name>
</gene>
<dbReference type="SUPFAM" id="SSF48295">
    <property type="entry name" value="TrpR-like"/>
    <property type="match status" value="2"/>
</dbReference>
<organism evidence="2 3">
    <name type="scientific">Pasteurella bettyae CCUG 2042</name>
    <dbReference type="NCBI Taxonomy" id="1095749"/>
    <lineage>
        <taxon>Bacteria</taxon>
        <taxon>Pseudomonadati</taxon>
        <taxon>Pseudomonadota</taxon>
        <taxon>Gammaproteobacteria</taxon>
        <taxon>Pasteurellales</taxon>
        <taxon>Pasteurellaceae</taxon>
        <taxon>Pasteurella</taxon>
    </lineage>
</organism>